<dbReference type="Proteomes" id="UP000315724">
    <property type="component" value="Chromosome"/>
</dbReference>
<protein>
    <submittedName>
        <fullName evidence="1">Uncharacterized protein</fullName>
    </submittedName>
</protein>
<sequence length="490" mass="54161">MFSRLAQFAGRSILRDPLKHVTCFSGTMNGHSSHSTILMRSAAAVGLLCLLMCQNAVAEKIELIESYSSDATYHCQATVSSQGEVFFTNSEKKERREKLTANASFSFLERRLPPAGRDSLAFRSVRDFQTAEMVTTVGGHRTEVKLPENASFIVSDGYREGVRHYSPLVKLSRDSLDLLEIPGDPLVLAALLPSNAVEVDDEWKPSDWVLQMLTGIEAVETSELKCQLSASNSISAKVTFSGKIKGQRFGASTEVEVRGTLIFDLRTSHVARTQAIYKISAGIGTVYPGLDIEVTSNLVRNVSEEKGRLTDVIVEDVPLDPSENMKQLTFEALPWGVTIEHGRGWHLFNSVMEGANQVAIFRLVEHGSLVCQCNFSPLLKAAPGEITPLEQFEADIQKSLGKAFKSVIKSERLPTENGKQILRVAIEGEHEVKGQKGSALIPMTWIYYIVADRTGQQLSFVFAVESPLVEQLADRDLEIVKNLRFVTPQR</sequence>
<proteinExistence type="predicted"/>
<accession>A0A517QHI5</accession>
<evidence type="ECO:0000313" key="2">
    <source>
        <dbReference type="Proteomes" id="UP000315724"/>
    </source>
</evidence>
<reference evidence="1 2" key="1">
    <citation type="submission" date="2019-02" db="EMBL/GenBank/DDBJ databases">
        <title>Deep-cultivation of Planctomycetes and their phenomic and genomic characterization uncovers novel biology.</title>
        <authorList>
            <person name="Wiegand S."/>
            <person name="Jogler M."/>
            <person name="Boedeker C."/>
            <person name="Pinto D."/>
            <person name="Vollmers J."/>
            <person name="Rivas-Marin E."/>
            <person name="Kohn T."/>
            <person name="Peeters S.H."/>
            <person name="Heuer A."/>
            <person name="Rast P."/>
            <person name="Oberbeckmann S."/>
            <person name="Bunk B."/>
            <person name="Jeske O."/>
            <person name="Meyerdierks A."/>
            <person name="Storesund J.E."/>
            <person name="Kallscheuer N."/>
            <person name="Luecker S."/>
            <person name="Lage O.M."/>
            <person name="Pohl T."/>
            <person name="Merkel B.J."/>
            <person name="Hornburger P."/>
            <person name="Mueller R.-W."/>
            <person name="Bruemmer F."/>
            <person name="Labrenz M."/>
            <person name="Spormann A.M."/>
            <person name="Op den Camp H."/>
            <person name="Overmann J."/>
            <person name="Amann R."/>
            <person name="Jetten M.S.M."/>
            <person name="Mascher T."/>
            <person name="Medema M.H."/>
            <person name="Devos D.P."/>
            <person name="Kaster A.-K."/>
            <person name="Ovreas L."/>
            <person name="Rohde M."/>
            <person name="Galperin M.Y."/>
            <person name="Jogler C."/>
        </authorList>
    </citation>
    <scope>NUCLEOTIDE SEQUENCE [LARGE SCALE GENOMIC DNA]</scope>
    <source>
        <strain evidence="1 2">Mal48</strain>
    </source>
</reference>
<gene>
    <name evidence="1" type="ORF">Mal48_03250</name>
</gene>
<organism evidence="1 2">
    <name type="scientific">Thalassoglobus polymorphus</name>
    <dbReference type="NCBI Taxonomy" id="2527994"/>
    <lineage>
        <taxon>Bacteria</taxon>
        <taxon>Pseudomonadati</taxon>
        <taxon>Planctomycetota</taxon>
        <taxon>Planctomycetia</taxon>
        <taxon>Planctomycetales</taxon>
        <taxon>Planctomycetaceae</taxon>
        <taxon>Thalassoglobus</taxon>
    </lineage>
</organism>
<dbReference type="AlphaFoldDB" id="A0A517QHI5"/>
<dbReference type="EMBL" id="CP036267">
    <property type="protein sequence ID" value="QDT31094.1"/>
    <property type="molecule type" value="Genomic_DNA"/>
</dbReference>
<evidence type="ECO:0000313" key="1">
    <source>
        <dbReference type="EMBL" id="QDT31094.1"/>
    </source>
</evidence>
<name>A0A517QHI5_9PLAN</name>
<dbReference type="KEGG" id="tpol:Mal48_03250"/>
<keyword evidence="2" id="KW-1185">Reference proteome</keyword>